<dbReference type="InterPro" id="IPR042264">
    <property type="entry name" value="DPH1/DPH2_2"/>
</dbReference>
<dbReference type="Gene3D" id="3.40.50.11840">
    <property type="entry name" value="Diphthamide synthesis DPH1/DPH2 domain 1"/>
    <property type="match status" value="1"/>
</dbReference>
<dbReference type="InterPro" id="IPR016435">
    <property type="entry name" value="DPH1/DPH2"/>
</dbReference>
<evidence type="ECO:0000256" key="8">
    <source>
        <dbReference type="ARBA" id="ARBA00023014"/>
    </source>
</evidence>
<comment type="function">
    <text evidence="10">Catalyzes the first step of diphthamide biosynthesis, i.e. the transfer of the 3-amino-3-carboxypropyl group from S-adenosyl-L-methionine (SAM) to the C2 position of the imidazole ring of the target histidine residue in translation elongation factor 2 (EF-2).</text>
</comment>
<comment type="catalytic activity">
    <reaction evidence="9 10">
        <text>L-histidyl-[translation elongation factor 2] + S-adenosyl-L-methionine = 2-[(3S)-amino-3-carboxypropyl]-L-histidyl-[translation elongation factor 2] + S-methyl-5'-thioadenosine + H(+)</text>
        <dbReference type="Rhea" id="RHEA:36783"/>
        <dbReference type="Rhea" id="RHEA-COMP:9748"/>
        <dbReference type="Rhea" id="RHEA-COMP:9749"/>
        <dbReference type="ChEBI" id="CHEBI:15378"/>
        <dbReference type="ChEBI" id="CHEBI:17509"/>
        <dbReference type="ChEBI" id="CHEBI:29979"/>
        <dbReference type="ChEBI" id="CHEBI:59789"/>
        <dbReference type="ChEBI" id="CHEBI:73995"/>
        <dbReference type="EC" id="2.5.1.108"/>
    </reaction>
</comment>
<dbReference type="InterPro" id="IPR042265">
    <property type="entry name" value="DPH1/DPH2_3"/>
</dbReference>
<gene>
    <name evidence="11" type="ORF">MsAg5_07570</name>
</gene>
<dbReference type="Pfam" id="PF01866">
    <property type="entry name" value="Diphthamide_syn"/>
    <property type="match status" value="1"/>
</dbReference>
<dbReference type="EMBL" id="JAWDKD010000015">
    <property type="protein sequence ID" value="MDV0446894.1"/>
    <property type="molecule type" value="Genomic_DNA"/>
</dbReference>
<sequence length="371" mass="40776">MKTPICLSPCSGGNAEDPSADDPYIDFTKASYDFEVTQILDKIEQIQTQKNQTGDFSPILVGLQFPEGLKKHAVELSFLIENITGASVLISADPCFGACDLDAALISKTDVMFHFGHAQLEHTDLEKKVCFIETRSKVDVNPAILSALALLPEKKIGLVTTVQHVHQLENVKSILEDAGKTVVIARGDSRTPYPGQVLGCNFSAARPSKGDCDVYLFIGSGRFHPIGVALSSKKRVVCADPFFSEAFELDFRKFLMQRSAVIGNSMDAETFGIIVSTKNGQCREKLAQRLKEKANAHGKQAVILRMDLVTPDQMLNFPVGAFVNTACPRLAIDDSGRYPVPVLTPQEFEIVLGERDWEDLILDEILEGERE</sequence>
<accession>A0AAE4MIN3</accession>
<comment type="similarity">
    <text evidence="10">Belongs to the DPH1/DPH2 family.</text>
</comment>
<dbReference type="InterPro" id="IPR022428">
    <property type="entry name" value="Dph2_arc"/>
</dbReference>
<evidence type="ECO:0000256" key="2">
    <source>
        <dbReference type="ARBA" id="ARBA00005156"/>
    </source>
</evidence>
<evidence type="ECO:0000256" key="6">
    <source>
        <dbReference type="ARBA" id="ARBA00022723"/>
    </source>
</evidence>
<dbReference type="FunFam" id="3.40.50.11860:FF:000001">
    <property type="entry name" value="2-(3-amino-3-carboxypropyl)histidine synthase subunit 2"/>
    <property type="match status" value="1"/>
</dbReference>
<dbReference type="InterPro" id="IPR035435">
    <property type="entry name" value="DPH1/DPH2_euk_archaea"/>
</dbReference>
<dbReference type="Proteomes" id="UP001271789">
    <property type="component" value="Unassembled WGS sequence"/>
</dbReference>
<comment type="pathway">
    <text evidence="2 10">Protein modification; peptidyl-diphthamide biosynthesis.</text>
</comment>
<dbReference type="PANTHER" id="PTHR10762">
    <property type="entry name" value="DIPHTHAMIDE BIOSYNTHESIS PROTEIN"/>
    <property type="match status" value="1"/>
</dbReference>
<dbReference type="EC" id="2.5.1.108" evidence="3 10"/>
<dbReference type="GO" id="GO:0046872">
    <property type="term" value="F:metal ion binding"/>
    <property type="evidence" value="ECO:0007669"/>
    <property type="project" value="UniProtKB-KW"/>
</dbReference>
<dbReference type="GO" id="GO:0051539">
    <property type="term" value="F:4 iron, 4 sulfur cluster binding"/>
    <property type="evidence" value="ECO:0007669"/>
    <property type="project" value="UniProtKB-UniRule"/>
</dbReference>
<evidence type="ECO:0000256" key="3">
    <source>
        <dbReference type="ARBA" id="ARBA00012221"/>
    </source>
</evidence>
<proteinExistence type="inferred from homology"/>
<keyword evidence="5 10" id="KW-0949">S-adenosyl-L-methionine</keyword>
<dbReference type="Gene3D" id="3.40.50.11850">
    <property type="entry name" value="Diphthamide synthesis DPH1/DPH2 domain 2"/>
    <property type="match status" value="1"/>
</dbReference>
<dbReference type="Gene3D" id="3.40.50.11860">
    <property type="entry name" value="Diphthamide synthesis DPH1/DPH2 domain 3"/>
    <property type="match status" value="1"/>
</dbReference>
<name>A0AAE4MIN3_9EURY</name>
<dbReference type="SFLD" id="SFLDS00032">
    <property type="entry name" value="Radical_SAM_3-amino-3-carboxyp"/>
    <property type="match status" value="1"/>
</dbReference>
<keyword evidence="12" id="KW-1185">Reference proteome</keyword>
<dbReference type="InterPro" id="IPR042263">
    <property type="entry name" value="DPH1/DPH2_1"/>
</dbReference>
<dbReference type="PANTHER" id="PTHR10762:SF1">
    <property type="entry name" value="2-(3-AMINO-3-CARBOXYPROPYL)HISTIDINE SYNTHASE SUBUNIT 1"/>
    <property type="match status" value="1"/>
</dbReference>
<reference evidence="11" key="1">
    <citation type="submission" date="2023-06" db="EMBL/GenBank/DDBJ databases">
        <title>Genome sequence of Methanosarcinaceae archaeon Ag5.</title>
        <authorList>
            <person name="Protasov E."/>
            <person name="Platt K."/>
            <person name="Poehlein A."/>
            <person name="Daniel R."/>
            <person name="Brune A."/>
        </authorList>
    </citation>
    <scope>NUCLEOTIDE SEQUENCE</scope>
    <source>
        <strain evidence="11">Ag5</strain>
    </source>
</reference>
<protein>
    <recommendedName>
        <fullName evidence="3 10">2-(3-amino-3-carboxypropyl)histidine synthase</fullName>
        <ecNumber evidence="3 10">2.5.1.108</ecNumber>
    </recommendedName>
</protein>
<evidence type="ECO:0000313" key="12">
    <source>
        <dbReference type="Proteomes" id="UP001271789"/>
    </source>
</evidence>
<dbReference type="PIRSF" id="PIRSF004967">
    <property type="entry name" value="DPH1"/>
    <property type="match status" value="1"/>
</dbReference>
<keyword evidence="4 10" id="KW-0808">Transferase</keyword>
<evidence type="ECO:0000256" key="9">
    <source>
        <dbReference type="ARBA" id="ARBA00048403"/>
    </source>
</evidence>
<dbReference type="GO" id="GO:0017183">
    <property type="term" value="P:protein histidyl modification to diphthamide"/>
    <property type="evidence" value="ECO:0007669"/>
    <property type="project" value="UniProtKB-UniRule"/>
</dbReference>
<keyword evidence="10" id="KW-0004">4Fe-4S</keyword>
<dbReference type="RefSeq" id="WP_338099308.1">
    <property type="nucleotide sequence ID" value="NZ_JAWDKD010000015.1"/>
</dbReference>
<comment type="cofactor">
    <cofactor evidence="1 10">
        <name>[4Fe-4S] cluster</name>
        <dbReference type="ChEBI" id="CHEBI:49883"/>
    </cofactor>
</comment>
<dbReference type="NCBIfam" id="TIGR03682">
    <property type="entry name" value="arCOG04112"/>
    <property type="match status" value="1"/>
</dbReference>
<keyword evidence="7 10" id="KW-0408">Iron</keyword>
<evidence type="ECO:0000313" key="11">
    <source>
        <dbReference type="EMBL" id="MDV0446894.1"/>
    </source>
</evidence>
<dbReference type="GO" id="GO:0090560">
    <property type="term" value="F:2-(3-amino-3-carboxypropyl)histidine synthase activity"/>
    <property type="evidence" value="ECO:0007669"/>
    <property type="project" value="UniProtKB-UniRule"/>
</dbReference>
<organism evidence="11 12">
    <name type="scientific">Methanolapillus africanus</name>
    <dbReference type="NCBI Taxonomy" id="3028297"/>
    <lineage>
        <taxon>Archaea</taxon>
        <taxon>Methanobacteriati</taxon>
        <taxon>Methanobacteriota</taxon>
        <taxon>Stenosarchaea group</taxon>
        <taxon>Methanomicrobia</taxon>
        <taxon>Methanosarcinales</taxon>
        <taxon>Methanosarcinaceae</taxon>
        <taxon>Methanolapillus</taxon>
    </lineage>
</organism>
<evidence type="ECO:0000256" key="5">
    <source>
        <dbReference type="ARBA" id="ARBA00022691"/>
    </source>
</evidence>
<evidence type="ECO:0000256" key="10">
    <source>
        <dbReference type="PIRNR" id="PIRNR004967"/>
    </source>
</evidence>
<keyword evidence="8 10" id="KW-0411">Iron-sulfur</keyword>
<keyword evidence="6 10" id="KW-0479">Metal-binding</keyword>
<comment type="caution">
    <text evidence="11">The sequence shown here is derived from an EMBL/GenBank/DDBJ whole genome shotgun (WGS) entry which is preliminary data.</text>
</comment>
<evidence type="ECO:0000256" key="1">
    <source>
        <dbReference type="ARBA" id="ARBA00001966"/>
    </source>
</evidence>
<dbReference type="AlphaFoldDB" id="A0AAE4MIN3"/>
<evidence type="ECO:0000256" key="4">
    <source>
        <dbReference type="ARBA" id="ARBA00022679"/>
    </source>
</evidence>
<evidence type="ECO:0000256" key="7">
    <source>
        <dbReference type="ARBA" id="ARBA00023004"/>
    </source>
</evidence>
<dbReference type="NCBIfam" id="TIGR00322">
    <property type="entry name" value="diphth2_R"/>
    <property type="match status" value="1"/>
</dbReference>